<gene>
    <name evidence="3" type="ORF">PtrM4_066540</name>
</gene>
<evidence type="ECO:0000256" key="2">
    <source>
        <dbReference type="SAM" id="SignalP"/>
    </source>
</evidence>
<feature type="compositionally biased region" description="Basic and acidic residues" evidence="1">
    <location>
        <begin position="293"/>
        <end position="351"/>
    </location>
</feature>
<feature type="compositionally biased region" description="Low complexity" evidence="1">
    <location>
        <begin position="538"/>
        <end position="561"/>
    </location>
</feature>
<keyword evidence="2" id="KW-0732">Signal</keyword>
<feature type="compositionally biased region" description="Low complexity" evidence="1">
    <location>
        <begin position="488"/>
        <end position="501"/>
    </location>
</feature>
<evidence type="ECO:0000313" key="4">
    <source>
        <dbReference type="Proteomes" id="UP000245464"/>
    </source>
</evidence>
<feature type="compositionally biased region" description="Low complexity" evidence="1">
    <location>
        <begin position="464"/>
        <end position="475"/>
    </location>
</feature>
<reference evidence="3 4" key="1">
    <citation type="journal article" date="2018" name="BMC Genomics">
        <title>Comparative genomics of the wheat fungal pathogen Pyrenophora tritici-repentis reveals chromosomal variations and genome plasticity.</title>
        <authorList>
            <person name="Moolhuijzen P."/>
            <person name="See P.T."/>
            <person name="Hane J.K."/>
            <person name="Shi G."/>
            <person name="Liu Z."/>
            <person name="Oliver R.P."/>
            <person name="Moffat C.S."/>
        </authorList>
    </citation>
    <scope>NUCLEOTIDE SEQUENCE [LARGE SCALE GENOMIC DNA]</scope>
    <source>
        <strain evidence="3">M4</strain>
    </source>
</reference>
<name>A0A834S4R4_9PLEO</name>
<accession>A0A834S4R4</accession>
<dbReference type="GeneID" id="6341286"/>
<comment type="caution">
    <text evidence="3">The sequence shown here is derived from an EMBL/GenBank/DDBJ whole genome shotgun (WGS) entry which is preliminary data.</text>
</comment>
<evidence type="ECO:0000256" key="1">
    <source>
        <dbReference type="SAM" id="MobiDB-lite"/>
    </source>
</evidence>
<feature type="compositionally biased region" description="Low complexity" evidence="1">
    <location>
        <begin position="384"/>
        <end position="407"/>
    </location>
</feature>
<feature type="chain" id="PRO_5032756834" evidence="2">
    <location>
        <begin position="19"/>
        <end position="681"/>
    </location>
</feature>
<feature type="compositionally biased region" description="Basic and acidic residues" evidence="1">
    <location>
        <begin position="584"/>
        <end position="607"/>
    </location>
</feature>
<feature type="region of interest" description="Disordered" evidence="1">
    <location>
        <begin position="293"/>
        <end position="681"/>
    </location>
</feature>
<organism evidence="3 4">
    <name type="scientific">Pyrenophora tritici-repentis</name>
    <dbReference type="NCBI Taxonomy" id="45151"/>
    <lineage>
        <taxon>Eukaryota</taxon>
        <taxon>Fungi</taxon>
        <taxon>Dikarya</taxon>
        <taxon>Ascomycota</taxon>
        <taxon>Pezizomycotina</taxon>
        <taxon>Dothideomycetes</taxon>
        <taxon>Pleosporomycetidae</taxon>
        <taxon>Pleosporales</taxon>
        <taxon>Pleosporineae</taxon>
        <taxon>Pleosporaceae</taxon>
        <taxon>Pyrenophora</taxon>
    </lineage>
</organism>
<sequence length="681" mass="76055">MATIILMILIVFLPVAIGVGIAYFGYNEYKARRFAAPDVEQTRYIENTPQRKWQEVDLDDVALPEKQYHSGQWYGSPAIVSIDIAPVAKPLPSSPYLEFTGGEGLVSPPGRVFLSTNEENEGLKGRSREVDRFHEQEIHGCKPWDFEKDGYGKSAAQQPEVQCPKPIRAITMKPNPEPANTAYDAEQTAASDIWDKIDKGEVSISRRKPERKSRKPLVPIGPRNTAMTDKNDMEGVDLNSTKLCANREGPASSVVTVVDTNNVNIQLPVYYAKRKASIDPVATPIIEGDRAAEMRRKMAEAKKQRAERQKQEEEKQLREEERRRVREQEEREAEKIRAEEAQKREYEERQRALIPPNQPEPTPENISDPTSSQPQRRSSKRRSNVSTSSSTSRPSTSSISSQDPPSARRTKRANTIAADTLKPTTARSILTSKAPQSMSMTENPRPDFNPKMPSIIESVRPDSHGSVGSGSSENGGSRENKDAKRRSSSSSYSARYNGGRRMSQDAGAGVLDECYEENREDTRYNARFEKRVKHSGTRRSSSSSSSSQTPARRASASSSRNDTTDTKRRRSTTSRSSTSSSVVAEREAADRRPSMTSEALKDWRFDHTEEEQENEHSGDNRSEDEHTDTEHSEAQNSDNEHTDRSGDEHSGDEHSEGDTDSNGDDRDEYSDSESDSSSASA</sequence>
<protein>
    <submittedName>
        <fullName evidence="3">TolA, Membrane protein involved in colicin uptake</fullName>
    </submittedName>
</protein>
<dbReference type="EMBL" id="NQIK02000002">
    <property type="protein sequence ID" value="KAF7575030.1"/>
    <property type="molecule type" value="Genomic_DNA"/>
</dbReference>
<dbReference type="AlphaFoldDB" id="A0A834S4R4"/>
<feature type="region of interest" description="Disordered" evidence="1">
    <location>
        <begin position="206"/>
        <end position="233"/>
    </location>
</feature>
<feature type="compositionally biased region" description="Basic and acidic residues" evidence="1">
    <location>
        <begin position="516"/>
        <end position="529"/>
    </location>
</feature>
<feature type="signal peptide" evidence="2">
    <location>
        <begin position="1"/>
        <end position="18"/>
    </location>
</feature>
<feature type="compositionally biased region" description="Polar residues" evidence="1">
    <location>
        <begin position="422"/>
        <end position="442"/>
    </location>
</feature>
<dbReference type="RefSeq" id="XP_065964358.1">
    <property type="nucleotide sequence ID" value="XM_066105731.1"/>
</dbReference>
<dbReference type="Proteomes" id="UP000245464">
    <property type="component" value="Chromosome 2"/>
</dbReference>
<proteinExistence type="predicted"/>
<feature type="compositionally biased region" description="Acidic residues" evidence="1">
    <location>
        <begin position="658"/>
        <end position="674"/>
    </location>
</feature>
<feature type="compositionally biased region" description="Basic and acidic residues" evidence="1">
    <location>
        <begin position="614"/>
        <end position="657"/>
    </location>
</feature>
<feature type="compositionally biased region" description="Basic residues" evidence="1">
    <location>
        <begin position="206"/>
        <end position="215"/>
    </location>
</feature>
<evidence type="ECO:0000313" key="3">
    <source>
        <dbReference type="EMBL" id="KAF7575030.1"/>
    </source>
</evidence>
<dbReference type="KEGG" id="ptrr:6341286"/>